<proteinExistence type="predicted"/>
<dbReference type="Proteomes" id="UP000663870">
    <property type="component" value="Unassembled WGS sequence"/>
</dbReference>
<dbReference type="AlphaFoldDB" id="A0A814YPJ8"/>
<evidence type="ECO:0000313" key="1">
    <source>
        <dbReference type="EMBL" id="CAF1136462.1"/>
    </source>
</evidence>
<evidence type="ECO:0000313" key="6">
    <source>
        <dbReference type="Proteomes" id="UP000663870"/>
    </source>
</evidence>
<dbReference type="EMBL" id="CAJNOO010001826">
    <property type="protein sequence ID" value="CAF1203446.1"/>
    <property type="molecule type" value="Genomic_DNA"/>
</dbReference>
<evidence type="ECO:0000313" key="7">
    <source>
        <dbReference type="Proteomes" id="UP000663889"/>
    </source>
</evidence>
<dbReference type="EMBL" id="CAJNOH010000852">
    <property type="protein sequence ID" value="CAF1136462.1"/>
    <property type="molecule type" value="Genomic_DNA"/>
</dbReference>
<evidence type="ECO:0000313" key="4">
    <source>
        <dbReference type="EMBL" id="CAF1250771.1"/>
    </source>
</evidence>
<dbReference type="OrthoDB" id="9972277at2759"/>
<dbReference type="Proteomes" id="UP000663864">
    <property type="component" value="Unassembled WGS sequence"/>
</dbReference>
<name>A0A814YPJ8_9BILA</name>
<reference evidence="3" key="1">
    <citation type="submission" date="2021-02" db="EMBL/GenBank/DDBJ databases">
        <authorList>
            <person name="Nowell W R."/>
        </authorList>
    </citation>
    <scope>NUCLEOTIDE SEQUENCE</scope>
</reference>
<sequence>MDREFIFCDKLTYEDKLRAKVFAHLISMPVQLKYLLVEKFQLLASNNLRKNALSTVRHVEFNIPSCNHGPNESIDIGKDLTPFLSTYMPHLQTLCLWRPDDFPWTTIRPYFKSGCFYDSSIRRWMKTLRTSQSINEHRNIFEQDLSQLVEQLKQFVFLDIYGQISERKLQSYYSMIQSRFPNSQFDIQISRFRLWI</sequence>
<evidence type="ECO:0000313" key="2">
    <source>
        <dbReference type="EMBL" id="CAF1203446.1"/>
    </source>
</evidence>
<dbReference type="Proteomes" id="UP000663889">
    <property type="component" value="Unassembled WGS sequence"/>
</dbReference>
<dbReference type="Proteomes" id="UP000663882">
    <property type="component" value="Unassembled WGS sequence"/>
</dbReference>
<dbReference type="Proteomes" id="UP000663854">
    <property type="component" value="Unassembled WGS sequence"/>
</dbReference>
<organism evidence="3 7">
    <name type="scientific">Rotaria sordida</name>
    <dbReference type="NCBI Taxonomy" id="392033"/>
    <lineage>
        <taxon>Eukaryota</taxon>
        <taxon>Metazoa</taxon>
        <taxon>Spiralia</taxon>
        <taxon>Gnathifera</taxon>
        <taxon>Rotifera</taxon>
        <taxon>Eurotatoria</taxon>
        <taxon>Bdelloidea</taxon>
        <taxon>Philodinida</taxon>
        <taxon>Philodinidae</taxon>
        <taxon>Rotaria</taxon>
    </lineage>
</organism>
<dbReference type="EMBL" id="CAJNOT010001801">
    <property type="protein sequence ID" value="CAF1250771.1"/>
    <property type="molecule type" value="Genomic_DNA"/>
</dbReference>
<comment type="caution">
    <text evidence="3">The sequence shown here is derived from an EMBL/GenBank/DDBJ whole genome shotgun (WGS) entry which is preliminary data.</text>
</comment>
<accession>A0A814YPJ8</accession>
<gene>
    <name evidence="5" type="ORF">JXQ802_LOCUS32733</name>
    <name evidence="1" type="ORF">PYM288_LOCUS21484</name>
    <name evidence="2" type="ORF">RFH988_LOCUS24733</name>
    <name evidence="3" type="ORF">SEV965_LOCUS22729</name>
    <name evidence="4" type="ORF">ZHD862_LOCUS25374</name>
</gene>
<keyword evidence="6" id="KW-1185">Reference proteome</keyword>
<protein>
    <submittedName>
        <fullName evidence="3">Uncharacterized protein</fullName>
    </submittedName>
</protein>
<evidence type="ECO:0000313" key="5">
    <source>
        <dbReference type="EMBL" id="CAF1363057.1"/>
    </source>
</evidence>
<dbReference type="EMBL" id="CAJNOL010001458">
    <property type="protein sequence ID" value="CAF1363057.1"/>
    <property type="molecule type" value="Genomic_DNA"/>
</dbReference>
<dbReference type="EMBL" id="CAJNOU010001627">
    <property type="protein sequence ID" value="CAF1231613.1"/>
    <property type="molecule type" value="Genomic_DNA"/>
</dbReference>
<evidence type="ECO:0000313" key="3">
    <source>
        <dbReference type="EMBL" id="CAF1231613.1"/>
    </source>
</evidence>